<dbReference type="AlphaFoldDB" id="A0A016SK88"/>
<organism evidence="1 2">
    <name type="scientific">Ancylostoma ceylanicum</name>
    <dbReference type="NCBI Taxonomy" id="53326"/>
    <lineage>
        <taxon>Eukaryota</taxon>
        <taxon>Metazoa</taxon>
        <taxon>Ecdysozoa</taxon>
        <taxon>Nematoda</taxon>
        <taxon>Chromadorea</taxon>
        <taxon>Rhabditida</taxon>
        <taxon>Rhabditina</taxon>
        <taxon>Rhabditomorpha</taxon>
        <taxon>Strongyloidea</taxon>
        <taxon>Ancylostomatidae</taxon>
        <taxon>Ancylostomatinae</taxon>
        <taxon>Ancylostoma</taxon>
    </lineage>
</organism>
<dbReference type="Proteomes" id="UP000024635">
    <property type="component" value="Unassembled WGS sequence"/>
</dbReference>
<evidence type="ECO:0000313" key="1">
    <source>
        <dbReference type="EMBL" id="EYB90776.1"/>
    </source>
</evidence>
<proteinExistence type="predicted"/>
<protein>
    <submittedName>
        <fullName evidence="1">Uncharacterized protein</fullName>
    </submittedName>
</protein>
<comment type="caution">
    <text evidence="1">The sequence shown here is derived from an EMBL/GenBank/DDBJ whole genome shotgun (WGS) entry which is preliminary data.</text>
</comment>
<name>A0A016SK88_9BILA</name>
<gene>
    <name evidence="1" type="primary">Acey_s0214.g2330</name>
    <name evidence="1" type="ORF">Y032_0214g2330</name>
</gene>
<evidence type="ECO:0000313" key="2">
    <source>
        <dbReference type="Proteomes" id="UP000024635"/>
    </source>
</evidence>
<keyword evidence="2" id="KW-1185">Reference proteome</keyword>
<sequence>MPSCFDEKYGQLMFLNAHFITPRFCSIMKLFDILRSGLDVVVLVVGCRPKPILLTRPGTDLLICRLWENGSTYERSSEEPRYAFTERPPSVIFEAMEV</sequence>
<dbReference type="EMBL" id="JARK01001550">
    <property type="protein sequence ID" value="EYB90776.1"/>
    <property type="molecule type" value="Genomic_DNA"/>
</dbReference>
<reference evidence="2" key="1">
    <citation type="journal article" date="2015" name="Nat. Genet.">
        <title>The genome and transcriptome of the zoonotic hookworm Ancylostoma ceylanicum identify infection-specific gene families.</title>
        <authorList>
            <person name="Schwarz E.M."/>
            <person name="Hu Y."/>
            <person name="Antoshechkin I."/>
            <person name="Miller M.M."/>
            <person name="Sternberg P.W."/>
            <person name="Aroian R.V."/>
        </authorList>
    </citation>
    <scope>NUCLEOTIDE SEQUENCE</scope>
    <source>
        <strain evidence="2">HY135</strain>
    </source>
</reference>
<accession>A0A016SK88</accession>